<keyword evidence="4" id="KW-0012">Acyltransferase</keyword>
<name>A0A3A5K7C9_9HYPH</name>
<dbReference type="Proteomes" id="UP000272706">
    <property type="component" value="Unassembled WGS sequence"/>
</dbReference>
<keyword evidence="1" id="KW-0678">Repressor</keyword>
<keyword evidence="3 7" id="KW-0808">Transferase</keyword>
<dbReference type="GO" id="GO:0016747">
    <property type="term" value="F:acyltransferase activity, transferring groups other than amino-acyl groups"/>
    <property type="evidence" value="ECO:0007669"/>
    <property type="project" value="InterPro"/>
</dbReference>
<dbReference type="OrthoDB" id="9793394at2"/>
<sequence length="179" mass="19342">MSLPAWHEEPISKEHDRTGFDCGEADMNTFLARYARQSHEQNAAKTYCAIETARPGRILGFYSIAPSAVDHAAVPARMTRGLARHDVPGFLLARIATDRSVAGQGLGGQLLAAAARRCLRLVTEGGGILLIIDAKNERAADWYASFGAERLQGQPQGQPLRLVIHLSTFAADLRAAGHL</sequence>
<comment type="catalytic activity">
    <reaction evidence="5">
        <text>glycyl-tRNA(Gly) + acetyl-CoA = N-acetylglycyl-tRNA(Gly) + CoA + H(+)</text>
        <dbReference type="Rhea" id="RHEA:81867"/>
        <dbReference type="Rhea" id="RHEA-COMP:9683"/>
        <dbReference type="Rhea" id="RHEA-COMP:19766"/>
        <dbReference type="ChEBI" id="CHEBI:15378"/>
        <dbReference type="ChEBI" id="CHEBI:57287"/>
        <dbReference type="ChEBI" id="CHEBI:57288"/>
        <dbReference type="ChEBI" id="CHEBI:78522"/>
        <dbReference type="ChEBI" id="CHEBI:232036"/>
    </reaction>
</comment>
<dbReference type="InterPro" id="IPR000182">
    <property type="entry name" value="GNAT_dom"/>
</dbReference>
<keyword evidence="2" id="KW-1277">Toxin-antitoxin system</keyword>
<dbReference type="PANTHER" id="PTHR36449">
    <property type="entry name" value="ACETYLTRANSFERASE-RELATED"/>
    <property type="match status" value="1"/>
</dbReference>
<dbReference type="SUPFAM" id="SSF55729">
    <property type="entry name" value="Acyl-CoA N-acyltransferases (Nat)"/>
    <property type="match status" value="1"/>
</dbReference>
<accession>A0A3A5K7C9</accession>
<reference evidence="7 8" key="1">
    <citation type="submission" date="2018-09" db="EMBL/GenBank/DDBJ databases">
        <title>Mesorhizobium carmichaelinearum sp. nov. isolated from Carmichaelinea spp. root nodules in New Zealand.</title>
        <authorList>
            <person name="De Meyer S.E."/>
        </authorList>
    </citation>
    <scope>NUCLEOTIDE SEQUENCE [LARGE SCALE GENOMIC DNA]</scope>
    <source>
        <strain evidence="7 8">ICMP19557</strain>
    </source>
</reference>
<evidence type="ECO:0000313" key="8">
    <source>
        <dbReference type="Proteomes" id="UP000272706"/>
    </source>
</evidence>
<feature type="domain" description="N-acetyltransferase" evidence="6">
    <location>
        <begin position="39"/>
        <end position="147"/>
    </location>
</feature>
<dbReference type="AlphaFoldDB" id="A0A3A5K7C9"/>
<dbReference type="EMBL" id="QZWZ01000034">
    <property type="protein sequence ID" value="RJT30802.1"/>
    <property type="molecule type" value="Genomic_DNA"/>
</dbReference>
<evidence type="ECO:0000256" key="2">
    <source>
        <dbReference type="ARBA" id="ARBA00022649"/>
    </source>
</evidence>
<evidence type="ECO:0000259" key="6">
    <source>
        <dbReference type="Pfam" id="PF00583"/>
    </source>
</evidence>
<dbReference type="Gene3D" id="3.40.630.30">
    <property type="match status" value="1"/>
</dbReference>
<evidence type="ECO:0000313" key="7">
    <source>
        <dbReference type="EMBL" id="RJT30802.1"/>
    </source>
</evidence>
<dbReference type="InterPro" id="IPR016181">
    <property type="entry name" value="Acyl_CoA_acyltransferase"/>
</dbReference>
<keyword evidence="8" id="KW-1185">Reference proteome</keyword>
<proteinExistence type="predicted"/>
<dbReference type="PANTHER" id="PTHR36449:SF1">
    <property type="entry name" value="ACETYLTRANSFERASE"/>
    <property type="match status" value="1"/>
</dbReference>
<evidence type="ECO:0000256" key="4">
    <source>
        <dbReference type="ARBA" id="ARBA00023315"/>
    </source>
</evidence>
<gene>
    <name evidence="7" type="ORF">D3227_29825</name>
</gene>
<protein>
    <submittedName>
        <fullName evidence="7">N-acetyltransferase</fullName>
    </submittedName>
</protein>
<evidence type="ECO:0000256" key="5">
    <source>
        <dbReference type="ARBA" id="ARBA00049880"/>
    </source>
</evidence>
<comment type="caution">
    <text evidence="7">The sequence shown here is derived from an EMBL/GenBank/DDBJ whole genome shotgun (WGS) entry which is preliminary data.</text>
</comment>
<dbReference type="RefSeq" id="WP_120017799.1">
    <property type="nucleotide sequence ID" value="NZ_QZWZ01000034.1"/>
</dbReference>
<evidence type="ECO:0000256" key="1">
    <source>
        <dbReference type="ARBA" id="ARBA00022491"/>
    </source>
</evidence>
<organism evidence="7 8">
    <name type="scientific">Mesorhizobium waimense</name>
    <dbReference type="NCBI Taxonomy" id="1300307"/>
    <lineage>
        <taxon>Bacteria</taxon>
        <taxon>Pseudomonadati</taxon>
        <taxon>Pseudomonadota</taxon>
        <taxon>Alphaproteobacteria</taxon>
        <taxon>Hyphomicrobiales</taxon>
        <taxon>Phyllobacteriaceae</taxon>
        <taxon>Mesorhizobium</taxon>
    </lineage>
</organism>
<evidence type="ECO:0000256" key="3">
    <source>
        <dbReference type="ARBA" id="ARBA00022679"/>
    </source>
</evidence>
<dbReference type="Pfam" id="PF00583">
    <property type="entry name" value="Acetyltransf_1"/>
    <property type="match status" value="1"/>
</dbReference>